<evidence type="ECO:0000256" key="10">
    <source>
        <dbReference type="ARBA" id="ARBA00022984"/>
    </source>
</evidence>
<dbReference type="PANTHER" id="PTHR30627">
    <property type="entry name" value="PEPTIDOGLYCAN D,D-TRANSPEPTIDASE"/>
    <property type="match status" value="1"/>
</dbReference>
<keyword evidence="14" id="KW-0862">Zinc</keyword>
<keyword evidence="3 14" id="KW-1003">Cell membrane</keyword>
<evidence type="ECO:0000256" key="14">
    <source>
        <dbReference type="HAMAP-Rule" id="MF_02081"/>
    </source>
</evidence>
<dbReference type="GO" id="GO:0009002">
    <property type="term" value="F:serine-type D-Ala-D-Ala carboxypeptidase activity"/>
    <property type="evidence" value="ECO:0007669"/>
    <property type="project" value="UniProtKB-UniRule"/>
</dbReference>
<dbReference type="InterPro" id="IPR050515">
    <property type="entry name" value="Beta-lactam/transpept"/>
</dbReference>
<keyword evidence="12 14" id="KW-0472">Membrane</keyword>
<dbReference type="GO" id="GO:0009252">
    <property type="term" value="P:peptidoglycan biosynthetic process"/>
    <property type="evidence" value="ECO:0007669"/>
    <property type="project" value="UniProtKB-UniRule"/>
</dbReference>
<dbReference type="RefSeq" id="WP_081953535.1">
    <property type="nucleotide sequence ID" value="NZ_AP018150.1"/>
</dbReference>
<keyword evidence="10 14" id="KW-0573">Peptidoglycan synthesis</keyword>
<keyword evidence="11 14" id="KW-1133">Transmembrane helix</keyword>
<dbReference type="EC" id="3.4.16.4" evidence="14"/>
<keyword evidence="16" id="KW-1185">Reference proteome</keyword>
<evidence type="ECO:0000313" key="16">
    <source>
        <dbReference type="Proteomes" id="UP000282597"/>
    </source>
</evidence>
<dbReference type="Pfam" id="PF03717">
    <property type="entry name" value="PBP_dimer"/>
    <property type="match status" value="1"/>
</dbReference>
<dbReference type="Gene3D" id="3.30.1390.30">
    <property type="entry name" value="Penicillin-binding protein 2a, domain 3"/>
    <property type="match status" value="1"/>
</dbReference>
<dbReference type="InterPro" id="IPR012338">
    <property type="entry name" value="Beta-lactam/transpept-like"/>
</dbReference>
<evidence type="ECO:0000256" key="11">
    <source>
        <dbReference type="ARBA" id="ARBA00022989"/>
    </source>
</evidence>
<dbReference type="InterPro" id="IPR005311">
    <property type="entry name" value="PBP_dimer"/>
</dbReference>
<dbReference type="Pfam" id="PF00905">
    <property type="entry name" value="Transpeptidase"/>
    <property type="match status" value="1"/>
</dbReference>
<feature type="binding site" evidence="14">
    <location>
        <position position="379"/>
    </location>
    <ligand>
        <name>Zn(2+)</name>
        <dbReference type="ChEBI" id="CHEBI:29105"/>
    </ligand>
</feature>
<evidence type="ECO:0000256" key="2">
    <source>
        <dbReference type="ARBA" id="ARBA00004236"/>
    </source>
</evidence>
<evidence type="ECO:0000256" key="5">
    <source>
        <dbReference type="ARBA" id="ARBA00022645"/>
    </source>
</evidence>
<dbReference type="Gene3D" id="3.40.710.10">
    <property type="entry name" value="DD-peptidase/beta-lactamase superfamily"/>
    <property type="match status" value="1"/>
</dbReference>
<dbReference type="AlphaFoldDB" id="A0A2Z6EY77"/>
<evidence type="ECO:0000256" key="12">
    <source>
        <dbReference type="ARBA" id="ARBA00023136"/>
    </source>
</evidence>
<dbReference type="FunFam" id="3.40.710.10:FF:000024">
    <property type="entry name" value="Penicillin-binding protein 2"/>
    <property type="match status" value="1"/>
</dbReference>
<reference evidence="15 16" key="1">
    <citation type="journal article" date="2018" name="Microbes Environ.">
        <title>Comparative Genomic Insights into Endofungal Lifestyles of Two Bacterial Endosymbionts, Mycoavidus cysteinexigens and Burkholderia rhizoxinica.</title>
        <authorList>
            <person name="Sharmin D."/>
            <person name="Guo Y."/>
            <person name="Nishizawa T."/>
            <person name="Ohshima S."/>
            <person name="Sato Y."/>
            <person name="Takashima Y."/>
            <person name="Narisawa K."/>
            <person name="Ohta H."/>
        </authorList>
    </citation>
    <scope>NUCLEOTIDE SEQUENCE [LARGE SCALE GENOMIC DNA]</scope>
    <source>
        <strain evidence="15 16">B1-EB</strain>
    </source>
</reference>
<keyword evidence="14" id="KW-0479">Metal-binding</keyword>
<evidence type="ECO:0000256" key="6">
    <source>
        <dbReference type="ARBA" id="ARBA00022670"/>
    </source>
</evidence>
<dbReference type="SUPFAM" id="SSF56519">
    <property type="entry name" value="Penicillin binding protein dimerisation domain"/>
    <property type="match status" value="1"/>
</dbReference>
<protein>
    <recommendedName>
        <fullName evidence="14">Peptidoglycan D,D-transpeptidase MrdA</fullName>
        <ecNumber evidence="14">3.4.16.4</ecNumber>
    </recommendedName>
    <alternativeName>
        <fullName evidence="14">Penicillin-binding protein 2</fullName>
        <shortName evidence="14">PBP-2</shortName>
    </alternativeName>
</protein>
<evidence type="ECO:0000256" key="8">
    <source>
        <dbReference type="ARBA" id="ARBA00022801"/>
    </source>
</evidence>
<dbReference type="SUPFAM" id="SSF56601">
    <property type="entry name" value="beta-lactamase/transpeptidase-like"/>
    <property type="match status" value="1"/>
</dbReference>
<dbReference type="KEGG" id="mcys:MCB1EB_2262"/>
<dbReference type="HAMAP" id="MF_02081">
    <property type="entry name" value="MrdA_transpept"/>
    <property type="match status" value="1"/>
</dbReference>
<proteinExistence type="inferred from homology"/>
<dbReference type="InterPro" id="IPR017790">
    <property type="entry name" value="Penicillin-binding_protein_2"/>
</dbReference>
<evidence type="ECO:0000256" key="1">
    <source>
        <dbReference type="ARBA" id="ARBA00004167"/>
    </source>
</evidence>
<dbReference type="InterPro" id="IPR036138">
    <property type="entry name" value="PBP_dimer_sf"/>
</dbReference>
<sequence>MPEFKDTEQQLHQFRLRVVVAALFVFLCFSLLAARFLYLQIWRYGQYSLQADENRISVAPMVPRRGVITDRNGIVLAQNYSAYTLEITPAKINGTLDEVINSLSQIVVIDARDRRRFKKLLEDSKSFESLPLRIRLSDTEVARFTAQRFRFPGVEVRIRWLRQYPLGTTAAHVIGYIGRLSQRDQERIRNASELNDSGVKAYDPRLDADNYKGTDHIGKIGVEQSYETELHGQTGFEEVEVTAGGRPVRTLSRSQAIAGNNLVLSLDTNLQQIAEQAFAGRRGALVAIEPATGDVLAFVSAPSFDPNSFVDGIDQQTWDELNTSTDRPLLNRPLQGAYPPGSTYKPFVALAGLALGKRTPQWGFQDPGFYTLAGHTFRDDVPGGHGWVDMYRSIVQSCDTYYYMLARDLGVNAMADFMAPWGFGQLTGIDIEGEMKGVLPSTNWKKKAYHRRPDQQRWYDGDTISLGIGQGYNSFTTLQLAHATAILANDGVVMKPHLVKTIEHPRTHETRLTVPSASYQINVDQKDIDFVKRAMVGVVTQGTAANSFRGARYQVAGKTGTAQVFSLQGAKYRAHTLAENRRDHALFVAYAPADKPTIALALVVENGGWGAQAAAPIARKVLDYYLVERLKPKASAAAIPALPGVMLEKPVIQ</sequence>
<dbReference type="GO" id="GO:0071972">
    <property type="term" value="F:peptidoglycan L,D-transpeptidase activity"/>
    <property type="evidence" value="ECO:0007669"/>
    <property type="project" value="TreeGrafter"/>
</dbReference>
<evidence type="ECO:0000313" key="15">
    <source>
        <dbReference type="EMBL" id="BBE10423.1"/>
    </source>
</evidence>
<keyword evidence="6 14" id="KW-0645">Protease</keyword>
<dbReference type="GO" id="GO:0006508">
    <property type="term" value="P:proteolysis"/>
    <property type="evidence" value="ECO:0007669"/>
    <property type="project" value="UniProtKB-KW"/>
</dbReference>
<evidence type="ECO:0000256" key="9">
    <source>
        <dbReference type="ARBA" id="ARBA00022960"/>
    </source>
</evidence>
<comment type="pathway">
    <text evidence="14">Cell wall biogenesis; peptidoglycan biosynthesis.</text>
</comment>
<keyword evidence="7 14" id="KW-0812">Transmembrane</keyword>
<dbReference type="GO" id="GO:0008360">
    <property type="term" value="P:regulation of cell shape"/>
    <property type="evidence" value="ECO:0007669"/>
    <property type="project" value="UniProtKB-KW"/>
</dbReference>
<keyword evidence="5 14" id="KW-0121">Carboxypeptidase</keyword>
<feature type="binding site" evidence="14">
    <location>
        <position position="385"/>
    </location>
    <ligand>
        <name>Zn(2+)</name>
        <dbReference type="ChEBI" id="CHEBI:29105"/>
    </ligand>
</feature>
<name>A0A2Z6EY77_9BURK</name>
<keyword evidence="13 14" id="KW-0961">Cell wall biogenesis/degradation</keyword>
<dbReference type="Proteomes" id="UP000282597">
    <property type="component" value="Chromosome"/>
</dbReference>
<comment type="catalytic activity">
    <reaction evidence="14">
        <text>Preferential cleavage: (Ac)2-L-Lys-D-Ala-|-D-Ala. Also transpeptidation of peptidyl-alanyl moieties that are N-acyl substituents of D-alanine.</text>
        <dbReference type="EC" id="3.4.16.4"/>
    </reaction>
</comment>
<dbReference type="InterPro" id="IPR001460">
    <property type="entry name" value="PCN-bd_Tpept"/>
</dbReference>
<dbReference type="EMBL" id="AP018150">
    <property type="protein sequence ID" value="BBE10423.1"/>
    <property type="molecule type" value="Genomic_DNA"/>
</dbReference>
<keyword evidence="4 14" id="KW-0997">Cell inner membrane</keyword>
<feature type="transmembrane region" description="Helical" evidence="14">
    <location>
        <begin position="18"/>
        <end position="38"/>
    </location>
</feature>
<feature type="binding site" evidence="14">
    <location>
        <position position="398"/>
    </location>
    <ligand>
        <name>Zn(2+)</name>
        <dbReference type="ChEBI" id="CHEBI:29105"/>
    </ligand>
</feature>
<comment type="cofactor">
    <cofactor evidence="14">
        <name>Zn(2+)</name>
        <dbReference type="ChEBI" id="CHEBI:29105"/>
    </cofactor>
    <text evidence="14">Binds one Zn(2+) ion per subunit.</text>
</comment>
<dbReference type="GO" id="GO:0071555">
    <property type="term" value="P:cell wall organization"/>
    <property type="evidence" value="ECO:0007669"/>
    <property type="project" value="UniProtKB-KW"/>
</dbReference>
<evidence type="ECO:0000256" key="3">
    <source>
        <dbReference type="ARBA" id="ARBA00022475"/>
    </source>
</evidence>
<keyword evidence="8 14" id="KW-0378">Hydrolase</keyword>
<evidence type="ECO:0000256" key="7">
    <source>
        <dbReference type="ARBA" id="ARBA00022692"/>
    </source>
</evidence>
<keyword evidence="9 14" id="KW-0133">Cell shape</keyword>
<dbReference type="PANTHER" id="PTHR30627:SF2">
    <property type="entry name" value="PEPTIDOGLYCAN D,D-TRANSPEPTIDASE MRDA"/>
    <property type="match status" value="1"/>
</dbReference>
<evidence type="ECO:0000256" key="4">
    <source>
        <dbReference type="ARBA" id="ARBA00022519"/>
    </source>
</evidence>
<dbReference type="NCBIfam" id="TIGR03423">
    <property type="entry name" value="pbp2_mrdA"/>
    <property type="match status" value="1"/>
</dbReference>
<dbReference type="GO" id="GO:0005886">
    <property type="term" value="C:plasma membrane"/>
    <property type="evidence" value="ECO:0007669"/>
    <property type="project" value="UniProtKB-SubCell"/>
</dbReference>
<accession>A0A2Z6EY77</accession>
<organism evidence="15 16">
    <name type="scientific">Mycoavidus cysteinexigens</name>
    <dbReference type="NCBI Taxonomy" id="1553431"/>
    <lineage>
        <taxon>Bacteria</taxon>
        <taxon>Pseudomonadati</taxon>
        <taxon>Pseudomonadota</taxon>
        <taxon>Betaproteobacteria</taxon>
        <taxon>Burkholderiales</taxon>
        <taxon>Burkholderiaceae</taxon>
        <taxon>Mycoavidus</taxon>
    </lineage>
</organism>
<feature type="binding site" evidence="14">
    <location>
        <position position="366"/>
    </location>
    <ligand>
        <name>Zn(2+)</name>
        <dbReference type="ChEBI" id="CHEBI:29105"/>
    </ligand>
</feature>
<evidence type="ECO:0000256" key="13">
    <source>
        <dbReference type="ARBA" id="ARBA00023316"/>
    </source>
</evidence>
<comment type="function">
    <text evidence="14">Catalyzes cross-linking of the peptidoglycan cell wall.</text>
</comment>
<dbReference type="UniPathway" id="UPA00219"/>
<feature type="active site" description="Acyl-ester intermediate" evidence="14">
    <location>
        <position position="342"/>
    </location>
</feature>
<comment type="subcellular location">
    <subcellularLocation>
        <location evidence="14">Cell inner membrane</location>
        <topology evidence="14">Single-pass membrane protein</topology>
    </subcellularLocation>
    <subcellularLocation>
        <location evidence="2">Cell membrane</location>
    </subcellularLocation>
    <subcellularLocation>
        <location evidence="1">Membrane</location>
        <topology evidence="1">Single-pass membrane protein</topology>
    </subcellularLocation>
</comment>
<gene>
    <name evidence="14" type="primary">mrdA</name>
    <name evidence="15" type="ORF">MCB1EB_2262</name>
</gene>
<comment type="similarity">
    <text evidence="14">Belongs to the transpeptidase family. MrdA subfamily.</text>
</comment>
<dbReference type="Gene3D" id="3.90.1310.10">
    <property type="entry name" value="Penicillin-binding protein 2a (Domain 2)"/>
    <property type="match status" value="1"/>
</dbReference>
<dbReference type="GO" id="GO:0008270">
    <property type="term" value="F:zinc ion binding"/>
    <property type="evidence" value="ECO:0007669"/>
    <property type="project" value="UniProtKB-UniRule"/>
</dbReference>
<dbReference type="GO" id="GO:0008658">
    <property type="term" value="F:penicillin binding"/>
    <property type="evidence" value="ECO:0007669"/>
    <property type="project" value="InterPro"/>
</dbReference>